<feature type="transmembrane region" description="Helical" evidence="8">
    <location>
        <begin position="48"/>
        <end position="68"/>
    </location>
</feature>
<feature type="compositionally biased region" description="Low complexity" evidence="7">
    <location>
        <begin position="637"/>
        <end position="655"/>
    </location>
</feature>
<protein>
    <recommendedName>
        <fullName evidence="13">Adenylate and Guanylate cyclase catalytic domain containing protein</fullName>
    </recommendedName>
</protein>
<dbReference type="InterPro" id="IPR029787">
    <property type="entry name" value="Nucleotide_cyclase"/>
</dbReference>
<evidence type="ECO:0000256" key="6">
    <source>
        <dbReference type="ARBA" id="ARBA00023239"/>
    </source>
</evidence>
<name>A0ABR2GW23_9EUKA</name>
<feature type="transmembrane region" description="Helical" evidence="8">
    <location>
        <begin position="109"/>
        <end position="134"/>
    </location>
</feature>
<evidence type="ECO:0000259" key="10">
    <source>
        <dbReference type="PROSITE" id="PS50125"/>
    </source>
</evidence>
<evidence type="ECO:0000256" key="1">
    <source>
        <dbReference type="ARBA" id="ARBA00004370"/>
    </source>
</evidence>
<evidence type="ECO:0000256" key="4">
    <source>
        <dbReference type="ARBA" id="ARBA00022989"/>
    </source>
</evidence>
<evidence type="ECO:0000256" key="7">
    <source>
        <dbReference type="SAM" id="MobiDB-lite"/>
    </source>
</evidence>
<keyword evidence="3" id="KW-0547">Nucleotide-binding</keyword>
<dbReference type="Pfam" id="PF00211">
    <property type="entry name" value="Guanylate_cyc"/>
    <property type="match status" value="1"/>
</dbReference>
<dbReference type="PANTHER" id="PTHR11920:SF335">
    <property type="entry name" value="GUANYLATE CYCLASE"/>
    <property type="match status" value="1"/>
</dbReference>
<dbReference type="Pfam" id="PF13426">
    <property type="entry name" value="PAS_9"/>
    <property type="match status" value="1"/>
</dbReference>
<comment type="subcellular location">
    <subcellularLocation>
        <location evidence="1">Membrane</location>
    </subcellularLocation>
</comment>
<dbReference type="SUPFAM" id="SSF55785">
    <property type="entry name" value="PYP-like sensor domain (PAS domain)"/>
    <property type="match status" value="1"/>
</dbReference>
<dbReference type="InterPro" id="IPR000014">
    <property type="entry name" value="PAS"/>
</dbReference>
<feature type="transmembrane region" description="Helical" evidence="8">
    <location>
        <begin position="1227"/>
        <end position="1254"/>
    </location>
</feature>
<proteinExistence type="predicted"/>
<feature type="transmembrane region" description="Helical" evidence="8">
    <location>
        <begin position="186"/>
        <end position="217"/>
    </location>
</feature>
<evidence type="ECO:0000256" key="5">
    <source>
        <dbReference type="ARBA" id="ARBA00023136"/>
    </source>
</evidence>
<comment type="caution">
    <text evidence="11">The sequence shown here is derived from an EMBL/GenBank/DDBJ whole genome shotgun (WGS) entry which is preliminary data.</text>
</comment>
<accession>A0ABR2GW23</accession>
<evidence type="ECO:0000256" key="2">
    <source>
        <dbReference type="ARBA" id="ARBA00022692"/>
    </source>
</evidence>
<evidence type="ECO:0000256" key="8">
    <source>
        <dbReference type="SAM" id="Phobius"/>
    </source>
</evidence>
<feature type="transmembrane region" description="Helical" evidence="8">
    <location>
        <begin position="694"/>
        <end position="719"/>
    </location>
</feature>
<evidence type="ECO:0000313" key="12">
    <source>
        <dbReference type="Proteomes" id="UP001470230"/>
    </source>
</evidence>
<dbReference type="SMART" id="SM00044">
    <property type="entry name" value="CYCc"/>
    <property type="match status" value="1"/>
</dbReference>
<dbReference type="SUPFAM" id="SSF55073">
    <property type="entry name" value="Nucleotide cyclase"/>
    <property type="match status" value="1"/>
</dbReference>
<dbReference type="CDD" id="cd07302">
    <property type="entry name" value="CHD"/>
    <property type="match status" value="1"/>
</dbReference>
<dbReference type="Gene3D" id="3.30.70.1230">
    <property type="entry name" value="Nucleotide cyclase"/>
    <property type="match status" value="1"/>
</dbReference>
<feature type="transmembrane region" description="Helical" evidence="8">
    <location>
        <begin position="255"/>
        <end position="272"/>
    </location>
</feature>
<dbReference type="Proteomes" id="UP001470230">
    <property type="component" value="Unassembled WGS sequence"/>
</dbReference>
<organism evidence="11 12">
    <name type="scientific">Tritrichomonas musculus</name>
    <dbReference type="NCBI Taxonomy" id="1915356"/>
    <lineage>
        <taxon>Eukaryota</taxon>
        <taxon>Metamonada</taxon>
        <taxon>Parabasalia</taxon>
        <taxon>Tritrichomonadida</taxon>
        <taxon>Tritrichomonadidae</taxon>
        <taxon>Tritrichomonas</taxon>
    </lineage>
</organism>
<keyword evidence="12" id="KW-1185">Reference proteome</keyword>
<feature type="domain" description="Guanylate cyclase" evidence="10">
    <location>
        <begin position="1479"/>
        <end position="1611"/>
    </location>
</feature>
<gene>
    <name evidence="11" type="ORF">M9Y10_035800</name>
</gene>
<feature type="domain" description="PAS" evidence="9">
    <location>
        <begin position="1297"/>
        <end position="1361"/>
    </location>
</feature>
<feature type="transmembrane region" description="Helical" evidence="8">
    <location>
        <begin position="927"/>
        <end position="945"/>
    </location>
</feature>
<evidence type="ECO:0008006" key="13">
    <source>
        <dbReference type="Google" id="ProtNLM"/>
    </source>
</evidence>
<evidence type="ECO:0000313" key="11">
    <source>
        <dbReference type="EMBL" id="KAK8837861.1"/>
    </source>
</evidence>
<dbReference type="PROSITE" id="PS50125">
    <property type="entry name" value="GUANYLATE_CYCLASE_2"/>
    <property type="match status" value="1"/>
</dbReference>
<keyword evidence="2 8" id="KW-0812">Transmembrane</keyword>
<dbReference type="InterPro" id="IPR035965">
    <property type="entry name" value="PAS-like_dom_sf"/>
</dbReference>
<keyword evidence="5 8" id="KW-0472">Membrane</keyword>
<feature type="transmembrane region" description="Helical" evidence="8">
    <location>
        <begin position="322"/>
        <end position="347"/>
    </location>
</feature>
<dbReference type="PROSITE" id="PS50112">
    <property type="entry name" value="PAS"/>
    <property type="match status" value="1"/>
</dbReference>
<feature type="transmembrane region" description="Helical" evidence="8">
    <location>
        <begin position="1012"/>
        <end position="1035"/>
    </location>
</feature>
<dbReference type="NCBIfam" id="TIGR00229">
    <property type="entry name" value="sensory_box"/>
    <property type="match status" value="1"/>
</dbReference>
<dbReference type="SMART" id="SM00091">
    <property type="entry name" value="PAS"/>
    <property type="match status" value="1"/>
</dbReference>
<dbReference type="EMBL" id="JAPFFF010000057">
    <property type="protein sequence ID" value="KAK8837861.1"/>
    <property type="molecule type" value="Genomic_DNA"/>
</dbReference>
<keyword evidence="6" id="KW-0456">Lyase</keyword>
<sequence>MNNLEPSAASQSGTSARSEARSSSEGFISQHFDPFFDFFTQFIHPHSIFYFIYLIIFGFQMAYVSMWLHHTNFWIHLNEDKVTHTFSDLAKVIHYIAPFSPVYKTADDYFIPFIIFTVVVVLIIATIFFQLWFYKSQRRFSKFTLYPTRILIELITPIMLVPLSHITGHSLSDITSDDKETAPQMYAYFAVGLIEYIICICIFFYSSSIIGVSAFMSLSPLSVFDYKPYVYMLLSTSVFSLFEVCFVLFPAWTSHPLVVFHICFGCFIAYRLTFQPFTSVRWNCFFMTFSVFSVLLDVLKLITNFFNIGDLLKDKKNCNELILIANLVCFFGLLVISIVVSVVYSVLRFKKLNQVLNSIVEKDNDQNSEGAAVKTKYTDEERTEIFLNLKLDHSELMALSVLYYVTQNHLVPYLDFCLIKFILNSHKTVDAMMQCMRLISYFPSNSRYLNMLFNIIVKRRDTKFTHRFFIYQIQKIKLLRQSSSSLIACERLNELNEKTVELEEEVVNFWLLGPSQKVKGRCCCSKTEHKVDVTYLYQLKDRMNKTRSLWDEALIDFPNSIPYREEYCHFFIECQTDFANAIKNKHKSDMIESGRNFSVDMCFRLFVKNFPQYLKKHIIDVKGNFFRDSKKQGGGHSSVSSNNSSKNSFSSSNTSSSVVIDGQVEEEIGRSLINQSRIRLAMQKSTQTKKANKLAPLIFVTAFLFVIGLFCAFFIYVYFKDYFANRTRSMTRIELVNKVQLYTYTSALLILYKWGNITHAIDIDSFSNELRSKDLYKDSDFLPFHIYDRDIARFNANARDIFGEFLIDVSKLSEEGVNVFKYGDTLFSDTTHLTYCNATSQTVPPFKTNLKTTLLFIFMSQSQIVNLNESNIEDMFYNNIDYCHILVNLMNIYESFQTTRDLLIEMDEKDSNDASDTIYKIKIGLSVAYAVVTVSLSCSFFFLYIHEIMHFVELLLNLPRDAKMNAMKPLRKYPAEESKIDKSNEHHHHEEQANVEMVTTIHHNEPDKKGKYSIPVLFCFIIFICFMTNIVLTYFQLENVQKYNRKYYYLNNWILNSRFRKVLVVRLTDWIMHAILLANPLVNKSSFIKDGDFDDLIRRNFNELNECSNKMLQGTDDIPSSNGEDVDIDKLTYQEVCKTNESDPTYHEMYRCGSLRNLLTFFTNSVNEMIVNNKEYQGNISKEIDEVPAQILHLATDHVIPRLNRIDERWDIISRNYHVDFVELHSIYMCCSLIVVIIAFILMIRLTVILTHAYKACLLLLRRVSPIAVINDLELVDYLLDKDEEKDGTINSTDQGIIKSSQDAIICLSSTGMIEIVNPSVNHLFGFTPDQLLGQPISTSLFDEKNGSLVNNQIFLMINKQAALSYEGHVTCLTDNDTEVPCQIMILGMTSDNDLGTIDDESSDDDEYDKKKKKNDAKGDIESFVIILRDETEMLKHQQIAEEAKKQSETLLYQILPRSVVIRLNQGEKDISFSVPSATIMFIDIVKFSDYAATLTPQEIMGNLSQIMGGYDDAIKKYDMLLKIKLIGDVYMCAGGLFNEEDPPASHAEQMTHFGLDALQNIEDMNSKLSSFLSVRIGINTGGPLIAGVLGTDKPTFDIIGDTINIASRLQSTDFPGKIQISQETYDLIKDLNFSIEPRGEVYLKGKGNQMAYIVSPSIGISFSLSQMGEDTQSSLI</sequence>
<feature type="transmembrane region" description="Helical" evidence="8">
    <location>
        <begin position="284"/>
        <end position="302"/>
    </location>
</feature>
<dbReference type="Gene3D" id="3.30.450.20">
    <property type="entry name" value="PAS domain"/>
    <property type="match status" value="1"/>
</dbReference>
<evidence type="ECO:0000259" key="9">
    <source>
        <dbReference type="PROSITE" id="PS50112"/>
    </source>
</evidence>
<reference evidence="11 12" key="1">
    <citation type="submission" date="2024-04" db="EMBL/GenBank/DDBJ databases">
        <title>Tritrichomonas musculus Genome.</title>
        <authorList>
            <person name="Alves-Ferreira E."/>
            <person name="Grigg M."/>
            <person name="Lorenzi H."/>
            <person name="Galac M."/>
        </authorList>
    </citation>
    <scope>NUCLEOTIDE SEQUENCE [LARGE SCALE GENOMIC DNA]</scope>
    <source>
        <strain evidence="11 12">EAF2021</strain>
    </source>
</reference>
<dbReference type="PANTHER" id="PTHR11920">
    <property type="entry name" value="GUANYLYL CYCLASE"/>
    <property type="match status" value="1"/>
</dbReference>
<feature type="transmembrane region" description="Helical" evidence="8">
    <location>
        <begin position="229"/>
        <end position="249"/>
    </location>
</feature>
<keyword evidence="4 8" id="KW-1133">Transmembrane helix</keyword>
<dbReference type="InterPro" id="IPR050401">
    <property type="entry name" value="Cyclic_nucleotide_synthase"/>
</dbReference>
<evidence type="ECO:0000256" key="3">
    <source>
        <dbReference type="ARBA" id="ARBA00022741"/>
    </source>
</evidence>
<dbReference type="InterPro" id="IPR001054">
    <property type="entry name" value="A/G_cyclase"/>
</dbReference>
<feature type="region of interest" description="Disordered" evidence="7">
    <location>
        <begin position="632"/>
        <end position="655"/>
    </location>
</feature>